<protein>
    <submittedName>
        <fullName evidence="3">Uncharacterized protein</fullName>
    </submittedName>
</protein>
<keyword evidence="4" id="KW-1185">Reference proteome</keyword>
<dbReference type="Proteomes" id="UP001187471">
    <property type="component" value="Unassembled WGS sequence"/>
</dbReference>
<evidence type="ECO:0000256" key="1">
    <source>
        <dbReference type="SAM" id="Coils"/>
    </source>
</evidence>
<dbReference type="EMBL" id="JAVXUO010000926">
    <property type="protein sequence ID" value="KAK2987894.1"/>
    <property type="molecule type" value="Genomic_DNA"/>
</dbReference>
<sequence length="435" mass="50040">MAKESRRAEAVVWHQKLCLSIDMDMRRIYKNGPIIPMKDGPDITKVPKGILKMDGHEAHLFSMHDRANNTINCGLDINEYNRVSACETARERWRLLEVTHEGTNQVKETKINMLIQQYEAFKMKENESINKIHNEEETTSKKKNLALKTEASHEPVESSNDSDPDMTFTTHKFKKFFTNRRDGKIRKVRQPNQNKETMAIGVQEKTPTLAMNAAELDISRSTARSSRINRQAAAVETKEKKFKPRKALLTWDDSDESDKEMNENDDIAQLCFMAKDGHSNEVIPSANFDYDKLELDFLELSENHEKLKLKNAALEKKALSLINTVEELASKKEELDQKIEFYITENASLKNDLIASEKENSDLSSEIQSLKSVKTPVENELLKSQLEKASTQKGQLEKEIENLNLTLSKFTQGRENLDILLGRQMCVFEKTWDWL</sequence>
<keyword evidence="1" id="KW-0175">Coiled coil</keyword>
<proteinExistence type="predicted"/>
<accession>A0AA88RLJ9</accession>
<organism evidence="3 4">
    <name type="scientific">Escallonia rubra</name>
    <dbReference type="NCBI Taxonomy" id="112253"/>
    <lineage>
        <taxon>Eukaryota</taxon>
        <taxon>Viridiplantae</taxon>
        <taxon>Streptophyta</taxon>
        <taxon>Embryophyta</taxon>
        <taxon>Tracheophyta</taxon>
        <taxon>Spermatophyta</taxon>
        <taxon>Magnoliopsida</taxon>
        <taxon>eudicotyledons</taxon>
        <taxon>Gunneridae</taxon>
        <taxon>Pentapetalae</taxon>
        <taxon>asterids</taxon>
        <taxon>campanulids</taxon>
        <taxon>Escalloniales</taxon>
        <taxon>Escalloniaceae</taxon>
        <taxon>Escallonia</taxon>
    </lineage>
</organism>
<feature type="region of interest" description="Disordered" evidence="2">
    <location>
        <begin position="147"/>
        <end position="167"/>
    </location>
</feature>
<feature type="coiled-coil region" evidence="1">
    <location>
        <begin position="290"/>
        <end position="406"/>
    </location>
</feature>
<comment type="caution">
    <text evidence="3">The sequence shown here is derived from an EMBL/GenBank/DDBJ whole genome shotgun (WGS) entry which is preliminary data.</text>
</comment>
<dbReference type="AlphaFoldDB" id="A0AA88RLJ9"/>
<evidence type="ECO:0000256" key="2">
    <source>
        <dbReference type="SAM" id="MobiDB-lite"/>
    </source>
</evidence>
<gene>
    <name evidence="3" type="ORF">RJ640_020411</name>
</gene>
<evidence type="ECO:0000313" key="3">
    <source>
        <dbReference type="EMBL" id="KAK2987894.1"/>
    </source>
</evidence>
<dbReference type="PANTHER" id="PTHR34676">
    <property type="entry name" value="DUF4219 DOMAIN-CONTAINING PROTEIN-RELATED"/>
    <property type="match status" value="1"/>
</dbReference>
<dbReference type="Pfam" id="PF14223">
    <property type="entry name" value="Retrotran_gag_2"/>
    <property type="match status" value="1"/>
</dbReference>
<name>A0AA88RLJ9_9ASTE</name>
<dbReference type="PANTHER" id="PTHR34676:SF8">
    <property type="entry name" value="TRANSMEMBRANE PROTEIN"/>
    <property type="match status" value="1"/>
</dbReference>
<reference evidence="3" key="1">
    <citation type="submission" date="2022-12" db="EMBL/GenBank/DDBJ databases">
        <title>Draft genome assemblies for two species of Escallonia (Escalloniales).</title>
        <authorList>
            <person name="Chanderbali A."/>
            <person name="Dervinis C."/>
            <person name="Anghel I."/>
            <person name="Soltis D."/>
            <person name="Soltis P."/>
            <person name="Zapata F."/>
        </authorList>
    </citation>
    <scope>NUCLEOTIDE SEQUENCE</scope>
    <source>
        <strain evidence="3">UCBG92.1500</strain>
        <tissue evidence="3">Leaf</tissue>
    </source>
</reference>
<evidence type="ECO:0000313" key="4">
    <source>
        <dbReference type="Proteomes" id="UP001187471"/>
    </source>
</evidence>